<feature type="transmembrane region" description="Helical" evidence="1">
    <location>
        <begin position="12"/>
        <end position="30"/>
    </location>
</feature>
<sequence>MLEIGSKVRKLMVVMIAIFLLMLGTVAVLSSTRALSKSPEAGFSVWIEGNTVKIKPDDPVRPITGQGAVLKMAKNEYEPFQLIITAMGRGLKNVKVGLTDLIDGKGNKVEQENIKMFREWYINCQGASDELGEAGEWPDALIPFVNPYLPSETIGVPFDVASGRNQPIWIRVYVPRNTASGIYEGSIWVSADNEITQTIPLSIQVWNFTLPDETHLKAVYGVENGSYLNDYFGVEYNSVEHNQLRDRYYDLLADNRLSPGLIYYQIPDYSEIDGKVQLDFSESDALYSHLLDEKRVSAFGIPSPWDDMNEYYLFEDYPERTDFSDSKFVDKVKQYYSLLYDYFEEKGWIDKHYVYAIDETEWVSDEPYNNGREGYERVIKWSNLIHAANPKFKFVIMDFPIPLSPYWPNLRAYGDIWDAYMDDIDTYPKALEECQATGKETWAVTNRYVDLIDYKATMHRSVAWFAYKYDIDGLDQWDTTYWWSEAEDIIVNPWQDDPITYAGNGEGAMIYPGKDIGINGPISTIRLELSRESLEDYEYLYLLEQLGGKEYAKAITTNILPSEILSLETSAKTFYAAREAIAEEIVNLQKQRSGLAIIRGKVSNVDGEPIMGAFVSTGISADITDNDGKYSLSVPAGENRLTVTIPLMKSYLYPSYYKQYASSSQTVNVNRGQEIGNIDFSLAKIEKSSILISSFEDDISDWVVEYSISAERSSKHVTDGTYSYKMVFDDEQETDMYIEFSIEEGSVFDRLEFDVYNSEEEFTGLILYIGESWEYEKLLYLPPKTSIRVSIPVSEIERKIKLKDTVTLGFCADNIAYSEQGVETPLGKKTLYFDNVKLIGEGKVAGAHP</sequence>
<evidence type="ECO:0000256" key="1">
    <source>
        <dbReference type="SAM" id="Phobius"/>
    </source>
</evidence>
<dbReference type="EMBL" id="LAZR01004016">
    <property type="protein sequence ID" value="KKN12589.1"/>
    <property type="molecule type" value="Genomic_DNA"/>
</dbReference>
<comment type="caution">
    <text evidence="4">The sequence shown here is derived from an EMBL/GenBank/DDBJ whole genome shotgun (WGS) entry which is preliminary data.</text>
</comment>
<dbReference type="InterPro" id="IPR053850">
    <property type="entry name" value="Glyco_hydro_123_N_2"/>
</dbReference>
<feature type="domain" description="Glycoside hydrolase 123 N-terminal" evidence="3">
    <location>
        <begin position="80"/>
        <end position="190"/>
    </location>
</feature>
<dbReference type="Gene3D" id="2.60.40.1120">
    <property type="entry name" value="Carboxypeptidase-like, regulatory domain"/>
    <property type="match status" value="1"/>
</dbReference>
<dbReference type="InterPro" id="IPR025150">
    <property type="entry name" value="GH123_cat"/>
</dbReference>
<dbReference type="Pfam" id="PF13320">
    <property type="entry name" value="GH123_cat"/>
    <property type="match status" value="1"/>
</dbReference>
<dbReference type="SUPFAM" id="SSF49464">
    <property type="entry name" value="Carboxypeptidase regulatory domain-like"/>
    <property type="match status" value="1"/>
</dbReference>
<keyword evidence="1" id="KW-1133">Transmembrane helix</keyword>
<proteinExistence type="predicted"/>
<keyword evidence="1" id="KW-0472">Membrane</keyword>
<evidence type="ECO:0000313" key="4">
    <source>
        <dbReference type="EMBL" id="KKN12589.1"/>
    </source>
</evidence>
<gene>
    <name evidence="4" type="ORF">LCGC14_1014960</name>
</gene>
<dbReference type="Gene3D" id="2.60.120.260">
    <property type="entry name" value="Galactose-binding domain-like"/>
    <property type="match status" value="1"/>
</dbReference>
<feature type="domain" description="Glycoside hydrolase 123 catalytic" evidence="2">
    <location>
        <begin position="263"/>
        <end position="542"/>
    </location>
</feature>
<dbReference type="AlphaFoldDB" id="A0A0F9N3K2"/>
<dbReference type="InterPro" id="IPR008969">
    <property type="entry name" value="CarboxyPept-like_regulatory"/>
</dbReference>
<protein>
    <submittedName>
        <fullName evidence="4">Uncharacterized protein</fullName>
    </submittedName>
</protein>
<evidence type="ECO:0000259" key="2">
    <source>
        <dbReference type="Pfam" id="PF13320"/>
    </source>
</evidence>
<keyword evidence="1" id="KW-0812">Transmembrane</keyword>
<accession>A0A0F9N3K2</accession>
<evidence type="ECO:0000259" key="3">
    <source>
        <dbReference type="Pfam" id="PF22680"/>
    </source>
</evidence>
<reference evidence="4" key="1">
    <citation type="journal article" date="2015" name="Nature">
        <title>Complex archaea that bridge the gap between prokaryotes and eukaryotes.</title>
        <authorList>
            <person name="Spang A."/>
            <person name="Saw J.H."/>
            <person name="Jorgensen S.L."/>
            <person name="Zaremba-Niedzwiedzka K."/>
            <person name="Martijn J."/>
            <person name="Lind A.E."/>
            <person name="van Eijk R."/>
            <person name="Schleper C."/>
            <person name="Guy L."/>
            <person name="Ettema T.J."/>
        </authorList>
    </citation>
    <scope>NUCLEOTIDE SEQUENCE</scope>
</reference>
<dbReference type="Pfam" id="PF22680">
    <property type="entry name" value="Glyco_hydro_123_N_2"/>
    <property type="match status" value="1"/>
</dbReference>
<name>A0A0F9N3K2_9ZZZZ</name>
<organism evidence="4">
    <name type="scientific">marine sediment metagenome</name>
    <dbReference type="NCBI Taxonomy" id="412755"/>
    <lineage>
        <taxon>unclassified sequences</taxon>
        <taxon>metagenomes</taxon>
        <taxon>ecological metagenomes</taxon>
    </lineage>
</organism>